<keyword evidence="2" id="KW-0418">Kinase</keyword>
<reference evidence="4 5" key="1">
    <citation type="submission" date="2018-05" db="EMBL/GenBank/DDBJ databases">
        <title>Genomic Encyclopedia of Type Strains, Phase IV (KMG-IV): sequencing the most valuable type-strain genomes for metagenomic binning, comparative biology and taxonomic classification.</title>
        <authorList>
            <person name="Goeker M."/>
        </authorList>
    </citation>
    <scope>NUCLEOTIDE SEQUENCE [LARGE SCALE GENOMIC DNA]</scope>
    <source>
        <strain evidence="4 5">DSM 6986</strain>
    </source>
</reference>
<dbReference type="STRING" id="1192868.GCA_000304395_03740"/>
<evidence type="ECO:0000256" key="1">
    <source>
        <dbReference type="ARBA" id="ARBA00022679"/>
    </source>
</evidence>
<dbReference type="GO" id="GO:0016301">
    <property type="term" value="F:kinase activity"/>
    <property type="evidence" value="ECO:0007669"/>
    <property type="project" value="UniProtKB-KW"/>
</dbReference>
<evidence type="ECO:0000313" key="5">
    <source>
        <dbReference type="Proteomes" id="UP000245396"/>
    </source>
</evidence>
<evidence type="ECO:0000313" key="4">
    <source>
        <dbReference type="EMBL" id="PWJ83658.1"/>
    </source>
</evidence>
<evidence type="ECO:0000256" key="2">
    <source>
        <dbReference type="ARBA" id="ARBA00022777"/>
    </source>
</evidence>
<sequence>MPVPPLLVLGNVNVDLVMGEIDGWPAVGTEIVVPRSEMRPGGSAGNTALALSGMGIAHRLVASVGNDGMGKWLAESFDAACSTWVTDNSDTTISVGIVHKGGDRVFFTAPGHLHHARLDDLLAQIPAAPSGSSFACISGGFLMPSLVEGTSELLRLLKRQGWQTAIDPGWPPEGWTAANMARSFEWLSLVDYALLNAEEVKGLAEDDDLDAAIIKLSARLGGGQTLVIKKGPDGAAAVRDGMLLSAKAPPVKVIDTVGAGDTFNAAFLAALSREEGGQAALEHGVRAASLAISTFPRKYSA</sequence>
<keyword evidence="5" id="KW-1185">Reference proteome</keyword>
<keyword evidence="1" id="KW-0808">Transferase</keyword>
<accession>A0A316C215</accession>
<dbReference type="OrthoDB" id="9813569at2"/>
<evidence type="ECO:0000259" key="3">
    <source>
        <dbReference type="Pfam" id="PF00294"/>
    </source>
</evidence>
<dbReference type="Pfam" id="PF00294">
    <property type="entry name" value="PfkB"/>
    <property type="match status" value="1"/>
</dbReference>
<dbReference type="PANTHER" id="PTHR10584:SF166">
    <property type="entry name" value="RIBOKINASE"/>
    <property type="match status" value="1"/>
</dbReference>
<protein>
    <recommendedName>
        <fullName evidence="3">Carbohydrate kinase PfkB domain-containing protein</fullName>
    </recommendedName>
</protein>
<dbReference type="AlphaFoldDB" id="A0A316C215"/>
<organism evidence="4 5">
    <name type="scientific">Pseudaminobacter salicylatoxidans</name>
    <dbReference type="NCBI Taxonomy" id="93369"/>
    <lineage>
        <taxon>Bacteria</taxon>
        <taxon>Pseudomonadati</taxon>
        <taxon>Pseudomonadota</taxon>
        <taxon>Alphaproteobacteria</taxon>
        <taxon>Hyphomicrobiales</taxon>
        <taxon>Phyllobacteriaceae</taxon>
        <taxon>Pseudaminobacter</taxon>
    </lineage>
</organism>
<dbReference type="RefSeq" id="WP_109613130.1">
    <property type="nucleotide sequence ID" value="NZ_QGGG01000008.1"/>
</dbReference>
<dbReference type="SUPFAM" id="SSF53613">
    <property type="entry name" value="Ribokinase-like"/>
    <property type="match status" value="1"/>
</dbReference>
<dbReference type="EMBL" id="QGGG01000008">
    <property type="protein sequence ID" value="PWJ83658.1"/>
    <property type="molecule type" value="Genomic_DNA"/>
</dbReference>
<dbReference type="InterPro" id="IPR011611">
    <property type="entry name" value="PfkB_dom"/>
</dbReference>
<dbReference type="Proteomes" id="UP000245396">
    <property type="component" value="Unassembled WGS sequence"/>
</dbReference>
<gene>
    <name evidence="4" type="ORF">C7441_10850</name>
</gene>
<name>A0A316C215_PSESE</name>
<dbReference type="InterPro" id="IPR029056">
    <property type="entry name" value="Ribokinase-like"/>
</dbReference>
<comment type="caution">
    <text evidence="4">The sequence shown here is derived from an EMBL/GenBank/DDBJ whole genome shotgun (WGS) entry which is preliminary data.</text>
</comment>
<proteinExistence type="predicted"/>
<dbReference type="PROSITE" id="PS00584">
    <property type="entry name" value="PFKB_KINASES_2"/>
    <property type="match status" value="1"/>
</dbReference>
<dbReference type="PANTHER" id="PTHR10584">
    <property type="entry name" value="SUGAR KINASE"/>
    <property type="match status" value="1"/>
</dbReference>
<feature type="domain" description="Carbohydrate kinase PfkB" evidence="3">
    <location>
        <begin position="8"/>
        <end position="293"/>
    </location>
</feature>
<dbReference type="Gene3D" id="3.40.1190.20">
    <property type="match status" value="1"/>
</dbReference>
<dbReference type="InterPro" id="IPR002173">
    <property type="entry name" value="Carboh/pur_kinase_PfkB_CS"/>
</dbReference>